<feature type="signal peptide" evidence="1">
    <location>
        <begin position="1"/>
        <end position="20"/>
    </location>
</feature>
<reference evidence="2 3" key="1">
    <citation type="submission" date="2017-02" db="EMBL/GenBank/DDBJ databases">
        <authorList>
            <person name="Peterson S.W."/>
        </authorList>
    </citation>
    <scope>NUCLEOTIDE SEQUENCE [LARGE SCALE GENOMIC DNA]</scope>
    <source>
        <strain evidence="2 3">ATCC BAA-909</strain>
    </source>
</reference>
<gene>
    <name evidence="2" type="ORF">SAMN02745152_02210</name>
</gene>
<dbReference type="RefSeq" id="WP_078931912.1">
    <property type="nucleotide sequence ID" value="NZ_FUXC01000027.1"/>
</dbReference>
<evidence type="ECO:0000313" key="2">
    <source>
        <dbReference type="EMBL" id="SKA10878.1"/>
    </source>
</evidence>
<keyword evidence="1" id="KW-0732">Signal</keyword>
<keyword evidence="3" id="KW-1185">Reference proteome</keyword>
<dbReference type="EMBL" id="FUXC01000027">
    <property type="protein sequence ID" value="SKA10878.1"/>
    <property type="molecule type" value="Genomic_DNA"/>
</dbReference>
<name>A0A1T4R5D9_9SPIR</name>
<feature type="chain" id="PRO_5013363925" description="Major outer membrane protein" evidence="1">
    <location>
        <begin position="21"/>
        <end position="441"/>
    </location>
</feature>
<accession>A0A1T4R5D9</accession>
<dbReference type="Proteomes" id="UP000190395">
    <property type="component" value="Unassembled WGS sequence"/>
</dbReference>
<sequence>MKKIISALTLGAMVAGAAFADVGVTLNYRQRATLLSHNNEYGTTDEASKILFTDAYSGAGTDNLGINIGGDIASFAITVVGDESTTSKLRTKTLGADLQVGKVGLFAGFWSDGKVKGAYRNKADVDAGNMEGMDFEFKKLGSAYAGSPSFFVDNIVMPVNVTASESYAIGAKYNIRNFKACKLELNGVYISNETSDEKGSKSDGSLQGHSLVGLVEANTNYGTGEFVFKYGQSAYKNDDGKYADAMAFGAYLQPKIMNNLTATIGGAGSVVDGDFTDWSADLRLYYKMGALSFTSFHSYSALVDAEESIGKLNGKKNATTKGIADSAAVTNGKHGGTPVSRDSVLTNNLMVRYKVNSKFAVYGVVADMIGLGENGGKKLTDKDGKETTDALIQLRASAWAQFYAGGNSISVGVVYENYDVAETYGDSVQNIAIPMIFRVKM</sequence>
<evidence type="ECO:0008006" key="4">
    <source>
        <dbReference type="Google" id="ProtNLM"/>
    </source>
</evidence>
<evidence type="ECO:0000256" key="1">
    <source>
        <dbReference type="SAM" id="SignalP"/>
    </source>
</evidence>
<dbReference type="AlphaFoldDB" id="A0A1T4R5D9"/>
<protein>
    <recommendedName>
        <fullName evidence="4">Major outer membrane protein</fullName>
    </recommendedName>
</protein>
<proteinExistence type="predicted"/>
<dbReference type="GeneID" id="303368406"/>
<organism evidence="2 3">
    <name type="scientific">Treponema berlinense</name>
    <dbReference type="NCBI Taxonomy" id="225004"/>
    <lineage>
        <taxon>Bacteria</taxon>
        <taxon>Pseudomonadati</taxon>
        <taxon>Spirochaetota</taxon>
        <taxon>Spirochaetia</taxon>
        <taxon>Spirochaetales</taxon>
        <taxon>Treponemataceae</taxon>
        <taxon>Treponema</taxon>
    </lineage>
</organism>
<evidence type="ECO:0000313" key="3">
    <source>
        <dbReference type="Proteomes" id="UP000190395"/>
    </source>
</evidence>